<protein>
    <recommendedName>
        <fullName evidence="2">Thioredoxin domain-containing protein 17</fullName>
    </recommendedName>
</protein>
<reference key="2">
    <citation type="submission" date="2011-10" db="EMBL/GenBank/DDBJ databases">
        <title>The genome and transcriptome sequence of Clonorchis sinensis provide insights into the carcinogenic liver fluke.</title>
        <authorList>
            <person name="Wang X."/>
            <person name="Huang Y."/>
            <person name="Chen W."/>
            <person name="Liu H."/>
            <person name="Guo L."/>
            <person name="Chen Y."/>
            <person name="Luo F."/>
            <person name="Zhou W."/>
            <person name="Sun J."/>
            <person name="Mao Q."/>
            <person name="Liang P."/>
            <person name="Zhou C."/>
            <person name="Tian Y."/>
            <person name="Men J."/>
            <person name="Lv X."/>
            <person name="Huang L."/>
            <person name="Zhou J."/>
            <person name="Hu Y."/>
            <person name="Li R."/>
            <person name="Zhang F."/>
            <person name="Lei H."/>
            <person name="Li X."/>
            <person name="Hu X."/>
            <person name="Liang C."/>
            <person name="Xu J."/>
            <person name="Wu Z."/>
            <person name="Yu X."/>
        </authorList>
    </citation>
    <scope>NUCLEOTIDE SEQUENCE</scope>
    <source>
        <strain>Henan</strain>
    </source>
</reference>
<dbReference type="PANTHER" id="PTHR12452">
    <property type="entry name" value="42-9-9 PROTEIN-RELATED"/>
    <property type="match status" value="1"/>
</dbReference>
<proteinExistence type="inferred from homology"/>
<sequence length="847" mass="95818">MTRREFSGYSPHSLNGLHRRIDWSDGQTPGQAERARGLRTANVLRLWLVVCKLQMCQRERFADSVELVEKYTKDALNQQRRVFAFFIGTMDPTTGDSWCPDSRAGTLVLAATVSITGNVERKKEALEAKVCIQVASDENPVDLKYVKHIVIVFEEEKAQVYLDELVKVIPSFCMHCGPTWWKFVLLDMPLTIQGETLEVVERFAYLGSCLSSECSVGGRCTNLQGSDDVWAIPFINFGKFQSSTSIGLIWLESYWKRTVMRMMKIAWRLDGSDLKKLCSQLSERLTRLNEHWMSSRSARLIAARKAIPQLTTVMVHADPSNTGQSGARRMTERCTSRGQMNFELAYVRRQFAWLAKPGISTGTTKRNRYIDWFTGPRHSKFELVLMCVICGLATLEFANNQSSLYPGKVSVSGTGFPVYVSYILNTCAFYQETIVRNAIRCIASMPMGALLRPNLPPPENAGEIAVKSRLVGDGCKDPAQGQEIQEPTKAGVPIVVLAEQIRVRSIPQLEACAGSALAKNRRVFIYFFGKTDPQTGKSWCPDVRRAEPTVLKGLKVTNESDLFIWCEVGDRDEWIIPENPFKKHHVLRLKEIPTLVSLASLRGQSFADSTEFSAKIANHKHKFSIHLVFFSRTTLHLKTPLPRHHKNVLKLRDLAVNYKRRLYAQFMQKDTVVPMQCYHYIDDEAGVGKQHITHKVAENSSTAQDRFCLSWDSSDAYSPRAPVYRDRSAYAGEHLGCYKHQADTIGAKRPVAIKFPVGVEQQKAIGLDELNDLAWVCLFLWKSYQYNSTISITFGCKKRALAVQCYDRNPVAYYRRNGHFEVNISSGNYCLYDPAESMVGLHLVTSK</sequence>
<dbReference type="Proteomes" id="UP000008909">
    <property type="component" value="Unassembled WGS sequence"/>
</dbReference>
<dbReference type="SUPFAM" id="SSF52833">
    <property type="entry name" value="Thioredoxin-like"/>
    <property type="match status" value="1"/>
</dbReference>
<dbReference type="Gene3D" id="3.40.30.10">
    <property type="entry name" value="Glutaredoxin"/>
    <property type="match status" value="2"/>
</dbReference>
<organism evidence="4 5">
    <name type="scientific">Clonorchis sinensis</name>
    <name type="common">Chinese liver fluke</name>
    <dbReference type="NCBI Taxonomy" id="79923"/>
    <lineage>
        <taxon>Eukaryota</taxon>
        <taxon>Metazoa</taxon>
        <taxon>Spiralia</taxon>
        <taxon>Lophotrochozoa</taxon>
        <taxon>Platyhelminthes</taxon>
        <taxon>Trematoda</taxon>
        <taxon>Digenea</taxon>
        <taxon>Opisthorchiida</taxon>
        <taxon>Opisthorchiata</taxon>
        <taxon>Opisthorchiidae</taxon>
        <taxon>Clonorchis</taxon>
    </lineage>
</organism>
<dbReference type="AlphaFoldDB" id="G7YF60"/>
<dbReference type="GO" id="GO:0047134">
    <property type="term" value="F:protein-disulfide reductase [NAD(P)H] activity"/>
    <property type="evidence" value="ECO:0007669"/>
    <property type="project" value="InterPro"/>
</dbReference>
<evidence type="ECO:0000256" key="2">
    <source>
        <dbReference type="ARBA" id="ARBA00016949"/>
    </source>
</evidence>
<evidence type="ECO:0000259" key="3">
    <source>
        <dbReference type="Pfam" id="PF06110"/>
    </source>
</evidence>
<feature type="domain" description="Thioredoxin" evidence="3">
    <location>
        <begin position="518"/>
        <end position="598"/>
    </location>
</feature>
<comment type="similarity">
    <text evidence="1">Belongs to the thioredoxin family.</text>
</comment>
<dbReference type="InterPro" id="IPR045108">
    <property type="entry name" value="TXNDC17-like"/>
</dbReference>
<evidence type="ECO:0000313" key="5">
    <source>
        <dbReference type="Proteomes" id="UP000008909"/>
    </source>
</evidence>
<evidence type="ECO:0000313" key="4">
    <source>
        <dbReference type="EMBL" id="GAA51593.1"/>
    </source>
</evidence>
<gene>
    <name evidence="4" type="ORF">CLF_106440</name>
</gene>
<feature type="domain" description="Thioredoxin" evidence="3">
    <location>
        <begin position="68"/>
        <end position="104"/>
    </location>
</feature>
<name>G7YF60_CLOSI</name>
<evidence type="ECO:0000256" key="1">
    <source>
        <dbReference type="ARBA" id="ARBA00008987"/>
    </source>
</evidence>
<dbReference type="InterPro" id="IPR036249">
    <property type="entry name" value="Thioredoxin-like_sf"/>
</dbReference>
<dbReference type="InterPro" id="IPR010357">
    <property type="entry name" value="TXNDC17_dom"/>
</dbReference>
<dbReference type="EMBL" id="DF143173">
    <property type="protein sequence ID" value="GAA51593.1"/>
    <property type="molecule type" value="Genomic_DNA"/>
</dbReference>
<dbReference type="SMR" id="G7YF60"/>
<dbReference type="Pfam" id="PF06110">
    <property type="entry name" value="TXD17-like_Trx"/>
    <property type="match status" value="2"/>
</dbReference>
<dbReference type="GO" id="GO:0005829">
    <property type="term" value="C:cytosol"/>
    <property type="evidence" value="ECO:0007669"/>
    <property type="project" value="TreeGrafter"/>
</dbReference>
<keyword evidence="5" id="KW-1185">Reference proteome</keyword>
<accession>G7YF60</accession>
<reference evidence="4" key="1">
    <citation type="journal article" date="2011" name="Genome Biol.">
        <title>The draft genome of the carcinogenic human liver fluke Clonorchis sinensis.</title>
        <authorList>
            <person name="Wang X."/>
            <person name="Chen W."/>
            <person name="Huang Y."/>
            <person name="Sun J."/>
            <person name="Men J."/>
            <person name="Liu H."/>
            <person name="Luo F."/>
            <person name="Guo L."/>
            <person name="Lv X."/>
            <person name="Deng C."/>
            <person name="Zhou C."/>
            <person name="Fan Y."/>
            <person name="Li X."/>
            <person name="Huang L."/>
            <person name="Hu Y."/>
            <person name="Liang C."/>
            <person name="Hu X."/>
            <person name="Xu J."/>
            <person name="Yu X."/>
        </authorList>
    </citation>
    <scope>NUCLEOTIDE SEQUENCE [LARGE SCALE GENOMIC DNA]</scope>
    <source>
        <strain evidence="4">Henan</strain>
    </source>
</reference>
<dbReference type="PANTHER" id="PTHR12452:SF0">
    <property type="entry name" value="THIOREDOXIN DOMAIN-CONTAINING PROTEIN 17"/>
    <property type="match status" value="1"/>
</dbReference>